<dbReference type="PANTHER" id="PTHR12042:SF21">
    <property type="entry name" value="ALPHA1,4-GALACTOSYLTRANSFERASE 1-RELATED"/>
    <property type="match status" value="1"/>
</dbReference>
<dbReference type="GO" id="GO:0016758">
    <property type="term" value="F:hexosyltransferase activity"/>
    <property type="evidence" value="ECO:0007669"/>
    <property type="project" value="TreeGrafter"/>
</dbReference>
<protein>
    <recommendedName>
        <fullName evidence="3">Alpha 1,4-glycosyltransferase domain-containing protein</fullName>
    </recommendedName>
</protein>
<evidence type="ECO:0000313" key="2">
    <source>
        <dbReference type="Proteomes" id="UP000018780"/>
    </source>
</evidence>
<dbReference type="HOGENOM" id="CLU_086357_0_0_5"/>
<sequence length="286" mass="32180">MVATGANTAQPDLLPVGTVWVGSQMNWIGRMSLQSFLHRGHPVTLFCTEDMEDPQIDGLDLVSAREIWDYPEKLLDRVSPTVFSDFFRLRMIRDAGMIWADTDVFCYRPFIPKDGYLAGYEHSGMINNAVLHLPENSASLNELIDLFSDPSYVPEWLRPAAKRTAQEFGKGRRLYEACKLMPTASGPRALTHMLPKHGEDIHALPQEALNPLPWSFADAYFNPKGGVEGWLSEDTRAIHLYSSRIRAFHKRVRPLRGSFVAEFAEQIGFDLDACGLTANSNEPPLE</sequence>
<dbReference type="GO" id="GO:0016020">
    <property type="term" value="C:membrane"/>
    <property type="evidence" value="ECO:0007669"/>
    <property type="project" value="GOC"/>
</dbReference>
<proteinExistence type="predicted"/>
<dbReference type="PATRIC" id="fig|999552.6.peg.3080"/>
<name>V9VZF0_9RHOB</name>
<dbReference type="EMBL" id="CP006773">
    <property type="protein sequence ID" value="AHD03169.1"/>
    <property type="molecule type" value="Genomic_DNA"/>
</dbReference>
<dbReference type="PANTHER" id="PTHR12042">
    <property type="entry name" value="LACTOSYLCERAMIDE 4-ALPHA-GALACTOSYLTRANSFERASE ALPHA- 1,4-GALACTOSYLTRANSFERASE"/>
    <property type="match status" value="1"/>
</dbReference>
<evidence type="ECO:0008006" key="3">
    <source>
        <dbReference type="Google" id="ProtNLM"/>
    </source>
</evidence>
<reference evidence="1 2" key="1">
    <citation type="submission" date="2013-09" db="EMBL/GenBank/DDBJ databases">
        <authorList>
            <consortium name="DOE Joint Genome Institute"/>
            <person name="Klenk H.-P."/>
            <person name="Huntemann M."/>
            <person name="Han J."/>
            <person name="Chen A."/>
            <person name="Kyrpides N."/>
            <person name="Mavromatis K."/>
            <person name="Markowitz V."/>
            <person name="Palaniappan K."/>
            <person name="Ivanova N."/>
            <person name="Schaumberg A."/>
            <person name="Pati A."/>
            <person name="Liolios K."/>
            <person name="Nordberg H.P."/>
            <person name="Cantor M.N."/>
            <person name="Hua S.X."/>
            <person name="Woyke T."/>
        </authorList>
    </citation>
    <scope>NUCLEOTIDE SEQUENCE [LARGE SCALE GENOMIC DNA]</scope>
    <source>
        <strain evidence="1 2">DSM 14336</strain>
    </source>
</reference>
<dbReference type="InterPro" id="IPR029044">
    <property type="entry name" value="Nucleotide-diphossugar_trans"/>
</dbReference>
<accession>V9VZF0</accession>
<dbReference type="Gene3D" id="3.90.550.20">
    <property type="match status" value="1"/>
</dbReference>
<dbReference type="KEGG" id="lmd:METH_15395"/>
<keyword evidence="2" id="KW-1185">Reference proteome</keyword>
<organism evidence="1 2">
    <name type="scientific">Leisingera methylohalidivorans DSM 14336</name>
    <dbReference type="NCBI Taxonomy" id="999552"/>
    <lineage>
        <taxon>Bacteria</taxon>
        <taxon>Pseudomonadati</taxon>
        <taxon>Pseudomonadota</taxon>
        <taxon>Alphaproteobacteria</taxon>
        <taxon>Rhodobacterales</taxon>
        <taxon>Roseobacteraceae</taxon>
        <taxon>Leisingera</taxon>
    </lineage>
</organism>
<dbReference type="GO" id="GO:0006688">
    <property type="term" value="P:glycosphingolipid biosynthetic process"/>
    <property type="evidence" value="ECO:0007669"/>
    <property type="project" value="TreeGrafter"/>
</dbReference>
<dbReference type="Proteomes" id="UP000018780">
    <property type="component" value="Chromosome"/>
</dbReference>
<evidence type="ECO:0000313" key="1">
    <source>
        <dbReference type="EMBL" id="AHD03169.1"/>
    </source>
</evidence>
<dbReference type="InterPro" id="IPR051981">
    <property type="entry name" value="Glycosyltransf_32"/>
</dbReference>
<dbReference type="STRING" id="999552.METH_15395"/>
<gene>
    <name evidence="1" type="ORF">METH_15395</name>
</gene>
<dbReference type="SUPFAM" id="SSF53448">
    <property type="entry name" value="Nucleotide-diphospho-sugar transferases"/>
    <property type="match status" value="1"/>
</dbReference>
<dbReference type="AlphaFoldDB" id="V9VZF0"/>